<accession>A0AAV1SEQ1</accession>
<proteinExistence type="predicted"/>
<gene>
    <name evidence="2" type="ORF">DCAF_LOCUS21464</name>
</gene>
<feature type="compositionally biased region" description="Acidic residues" evidence="1">
    <location>
        <begin position="18"/>
        <end position="42"/>
    </location>
</feature>
<reference evidence="2 3" key="1">
    <citation type="submission" date="2024-01" db="EMBL/GenBank/DDBJ databases">
        <authorList>
            <person name="Waweru B."/>
        </authorList>
    </citation>
    <scope>NUCLEOTIDE SEQUENCE [LARGE SCALE GENOMIC DNA]</scope>
</reference>
<feature type="compositionally biased region" description="Basic and acidic residues" evidence="1">
    <location>
        <begin position="1"/>
        <end position="17"/>
    </location>
</feature>
<evidence type="ECO:0000313" key="3">
    <source>
        <dbReference type="Proteomes" id="UP001314170"/>
    </source>
</evidence>
<feature type="compositionally biased region" description="Basic residues" evidence="1">
    <location>
        <begin position="97"/>
        <end position="107"/>
    </location>
</feature>
<dbReference type="Proteomes" id="UP001314170">
    <property type="component" value="Unassembled WGS sequence"/>
</dbReference>
<comment type="caution">
    <text evidence="2">The sequence shown here is derived from an EMBL/GenBank/DDBJ whole genome shotgun (WGS) entry which is preliminary data.</text>
</comment>
<sequence>MIVDRSLCDNDDSNKDNDFDDDNFDEDSDSKEGMFIDEDLDDKSDGKDKKTPMKVEQRKKRTNESTTNTLASLKKSKIATPRKIGVKKPMQVTSPPRKGKGYGKWQRHNNYQYGSLEGWNARESEYGQWSLGPIGSENGQKDSFDLEEVKRLRARQIFLGMDE</sequence>
<keyword evidence="3" id="KW-1185">Reference proteome</keyword>
<evidence type="ECO:0000313" key="2">
    <source>
        <dbReference type="EMBL" id="CAK7348758.1"/>
    </source>
</evidence>
<evidence type="ECO:0000256" key="1">
    <source>
        <dbReference type="SAM" id="MobiDB-lite"/>
    </source>
</evidence>
<dbReference type="AlphaFoldDB" id="A0AAV1SEQ1"/>
<protein>
    <submittedName>
        <fullName evidence="2">Uncharacterized protein</fullName>
    </submittedName>
</protein>
<feature type="compositionally biased region" description="Basic and acidic residues" evidence="1">
    <location>
        <begin position="43"/>
        <end position="56"/>
    </location>
</feature>
<name>A0AAV1SEQ1_9ROSI</name>
<organism evidence="2 3">
    <name type="scientific">Dovyalis caffra</name>
    <dbReference type="NCBI Taxonomy" id="77055"/>
    <lineage>
        <taxon>Eukaryota</taxon>
        <taxon>Viridiplantae</taxon>
        <taxon>Streptophyta</taxon>
        <taxon>Embryophyta</taxon>
        <taxon>Tracheophyta</taxon>
        <taxon>Spermatophyta</taxon>
        <taxon>Magnoliopsida</taxon>
        <taxon>eudicotyledons</taxon>
        <taxon>Gunneridae</taxon>
        <taxon>Pentapetalae</taxon>
        <taxon>rosids</taxon>
        <taxon>fabids</taxon>
        <taxon>Malpighiales</taxon>
        <taxon>Salicaceae</taxon>
        <taxon>Flacourtieae</taxon>
        <taxon>Dovyalis</taxon>
    </lineage>
</organism>
<feature type="region of interest" description="Disordered" evidence="1">
    <location>
        <begin position="1"/>
        <end position="107"/>
    </location>
</feature>
<dbReference type="EMBL" id="CAWUPB010001173">
    <property type="protein sequence ID" value="CAK7348758.1"/>
    <property type="molecule type" value="Genomic_DNA"/>
</dbReference>